<feature type="binding site" evidence="9">
    <location>
        <position position="13"/>
    </location>
    <ligand>
        <name>substrate</name>
    </ligand>
</feature>
<protein>
    <recommendedName>
        <fullName evidence="3 9">Diaminopimelate epimerase</fullName>
        <shortName evidence="9">DAP epimerase</shortName>
        <ecNumber evidence="3 9">5.1.1.7</ecNumber>
    </recommendedName>
    <alternativeName>
        <fullName evidence="9">PLP-independent amino acid racemase</fullName>
    </alternativeName>
</protein>
<keyword evidence="7 9" id="KW-0413">Isomerase</keyword>
<evidence type="ECO:0000313" key="11">
    <source>
        <dbReference type="EMBL" id="SFC30468.1"/>
    </source>
</evidence>
<evidence type="ECO:0000256" key="5">
    <source>
        <dbReference type="ARBA" id="ARBA00022605"/>
    </source>
</evidence>
<dbReference type="AlphaFoldDB" id="A0A1I1I893"/>
<feature type="binding site" evidence="9">
    <location>
        <position position="192"/>
    </location>
    <ligand>
        <name>substrate</name>
    </ligand>
</feature>
<evidence type="ECO:0000256" key="9">
    <source>
        <dbReference type="HAMAP-Rule" id="MF_00197"/>
    </source>
</evidence>
<dbReference type="InterPro" id="IPR018510">
    <property type="entry name" value="DAP_epimerase_AS"/>
</dbReference>
<evidence type="ECO:0000256" key="10">
    <source>
        <dbReference type="PROSITE-ProRule" id="PRU10125"/>
    </source>
</evidence>
<evidence type="ECO:0000256" key="8">
    <source>
        <dbReference type="ARBA" id="ARBA00051712"/>
    </source>
</evidence>
<dbReference type="HAMAP" id="MF_00197">
    <property type="entry name" value="DAP_epimerase"/>
    <property type="match status" value="1"/>
</dbReference>
<evidence type="ECO:0000256" key="1">
    <source>
        <dbReference type="ARBA" id="ARBA00005196"/>
    </source>
</evidence>
<dbReference type="PROSITE" id="PS01326">
    <property type="entry name" value="DAP_EPIMERASE"/>
    <property type="match status" value="1"/>
</dbReference>
<accession>A0A1I1I893</accession>
<feature type="binding site" evidence="9">
    <location>
        <begin position="76"/>
        <end position="77"/>
    </location>
    <ligand>
        <name>substrate</name>
    </ligand>
</feature>
<comment type="pathway">
    <text evidence="1 9">Amino-acid biosynthesis; L-lysine biosynthesis via DAP pathway; DL-2,6-diaminopimelate from LL-2,6-diaminopimelate: step 1/1.</text>
</comment>
<feature type="binding site" evidence="9">
    <location>
        <position position="46"/>
    </location>
    <ligand>
        <name>substrate</name>
    </ligand>
</feature>
<dbReference type="RefSeq" id="WP_091963267.1">
    <property type="nucleotide sequence ID" value="NZ_FOLH01000004.1"/>
</dbReference>
<dbReference type="OrthoDB" id="9805408at2"/>
<dbReference type="NCBIfam" id="TIGR00652">
    <property type="entry name" value="DapF"/>
    <property type="match status" value="1"/>
</dbReference>
<keyword evidence="5 9" id="KW-0028">Amino-acid biosynthesis</keyword>
<feature type="binding site" evidence="9">
    <location>
        <position position="159"/>
    </location>
    <ligand>
        <name>substrate</name>
    </ligand>
</feature>
<dbReference type="Pfam" id="PF01678">
    <property type="entry name" value="DAP_epimerase"/>
    <property type="match status" value="2"/>
</dbReference>
<dbReference type="UniPathway" id="UPA00034">
    <property type="reaction ID" value="UER00025"/>
</dbReference>
<evidence type="ECO:0000256" key="4">
    <source>
        <dbReference type="ARBA" id="ARBA00022490"/>
    </source>
</evidence>
<comment type="subunit">
    <text evidence="9">Homodimer.</text>
</comment>
<evidence type="ECO:0000313" key="12">
    <source>
        <dbReference type="Proteomes" id="UP000199058"/>
    </source>
</evidence>
<dbReference type="STRING" id="1122252.SAMN05660443_2158"/>
<dbReference type="PANTHER" id="PTHR31689">
    <property type="entry name" value="DIAMINOPIMELATE EPIMERASE, CHLOROPLASTIC"/>
    <property type="match status" value="1"/>
</dbReference>
<dbReference type="Proteomes" id="UP000199058">
    <property type="component" value="Unassembled WGS sequence"/>
</dbReference>
<dbReference type="PANTHER" id="PTHR31689:SF0">
    <property type="entry name" value="DIAMINOPIMELATE EPIMERASE"/>
    <property type="match status" value="1"/>
</dbReference>
<feature type="site" description="Important for dimerization" evidence="9">
    <location>
        <position position="270"/>
    </location>
</feature>
<dbReference type="EMBL" id="FOLH01000004">
    <property type="protein sequence ID" value="SFC30468.1"/>
    <property type="molecule type" value="Genomic_DNA"/>
</dbReference>
<dbReference type="Gene3D" id="3.10.310.10">
    <property type="entry name" value="Diaminopimelate Epimerase, Chain A, domain 1"/>
    <property type="match status" value="2"/>
</dbReference>
<comment type="catalytic activity">
    <reaction evidence="8 9">
        <text>(2S,6S)-2,6-diaminopimelate = meso-2,6-diaminopimelate</text>
        <dbReference type="Rhea" id="RHEA:15393"/>
        <dbReference type="ChEBI" id="CHEBI:57609"/>
        <dbReference type="ChEBI" id="CHEBI:57791"/>
        <dbReference type="EC" id="5.1.1.7"/>
    </reaction>
</comment>
<feature type="binding site" evidence="9">
    <location>
        <begin position="220"/>
        <end position="221"/>
    </location>
    <ligand>
        <name>substrate</name>
    </ligand>
</feature>
<feature type="site" description="Could be important to modulate the pK values of the two catalytic cysteine residues" evidence="9">
    <location>
        <position position="210"/>
    </location>
</feature>
<reference evidence="11 12" key="1">
    <citation type="submission" date="2016-10" db="EMBL/GenBank/DDBJ databases">
        <authorList>
            <person name="de Groot N.N."/>
        </authorList>
    </citation>
    <scope>NUCLEOTIDE SEQUENCE [LARGE SCALE GENOMIC DNA]</scope>
    <source>
        <strain evidence="11 12">DSM 18438</strain>
    </source>
</reference>
<comment type="similarity">
    <text evidence="2 9">Belongs to the diaminopimelate epimerase family.</text>
</comment>
<feature type="binding site" evidence="9">
    <location>
        <position position="66"/>
    </location>
    <ligand>
        <name>substrate</name>
    </ligand>
</feature>
<evidence type="ECO:0000256" key="6">
    <source>
        <dbReference type="ARBA" id="ARBA00023154"/>
    </source>
</evidence>
<feature type="site" description="Could be important to modulate the pK values of the two catalytic cysteine residues" evidence="9">
    <location>
        <position position="161"/>
    </location>
</feature>
<name>A0A1I1I893_9GAMM</name>
<comment type="subcellular location">
    <subcellularLocation>
        <location evidence="9">Cytoplasm</location>
    </subcellularLocation>
</comment>
<gene>
    <name evidence="9" type="primary">dapF</name>
    <name evidence="11" type="ORF">SAMN05660443_2158</name>
</gene>
<feature type="active site" description="Proton donor" evidence="9">
    <location>
        <position position="75"/>
    </location>
</feature>
<evidence type="ECO:0000256" key="7">
    <source>
        <dbReference type="ARBA" id="ARBA00023235"/>
    </source>
</evidence>
<dbReference type="EC" id="5.1.1.7" evidence="3 9"/>
<dbReference type="GO" id="GO:0009089">
    <property type="term" value="P:lysine biosynthetic process via diaminopimelate"/>
    <property type="evidence" value="ECO:0007669"/>
    <property type="project" value="UniProtKB-UniRule"/>
</dbReference>
<dbReference type="GO" id="GO:0005829">
    <property type="term" value="C:cytosol"/>
    <property type="evidence" value="ECO:0007669"/>
    <property type="project" value="TreeGrafter"/>
</dbReference>
<proteinExistence type="inferred from homology"/>
<evidence type="ECO:0000256" key="3">
    <source>
        <dbReference type="ARBA" id="ARBA00013080"/>
    </source>
</evidence>
<evidence type="ECO:0000256" key="2">
    <source>
        <dbReference type="ARBA" id="ARBA00010219"/>
    </source>
</evidence>
<comment type="function">
    <text evidence="9">Catalyzes the stereoinversion of LL-2,6-diaminopimelate (L,L-DAP) to meso-diaminopimelate (meso-DAP), a precursor of L-lysine and an essential component of the bacterial peptidoglycan.</text>
</comment>
<organism evidence="11 12">
    <name type="scientific">Marinospirillum celere</name>
    <dbReference type="NCBI Taxonomy" id="1122252"/>
    <lineage>
        <taxon>Bacteria</taxon>
        <taxon>Pseudomonadati</taxon>
        <taxon>Pseudomonadota</taxon>
        <taxon>Gammaproteobacteria</taxon>
        <taxon>Oceanospirillales</taxon>
        <taxon>Oceanospirillaceae</taxon>
        <taxon>Marinospirillum</taxon>
    </lineage>
</organism>
<keyword evidence="12" id="KW-1185">Reference proteome</keyword>
<feature type="active site" evidence="10">
    <location>
        <position position="75"/>
    </location>
</feature>
<dbReference type="GO" id="GO:0008837">
    <property type="term" value="F:diaminopimelate epimerase activity"/>
    <property type="evidence" value="ECO:0007669"/>
    <property type="project" value="UniProtKB-UniRule"/>
</dbReference>
<dbReference type="SUPFAM" id="SSF54506">
    <property type="entry name" value="Diaminopimelate epimerase-like"/>
    <property type="match status" value="1"/>
</dbReference>
<keyword evidence="4 9" id="KW-0963">Cytoplasm</keyword>
<sequence>MLLHFTKMHGLGNDFMMVDLISQKARMRPEQIRRLADRHFGIGFDQLLTVEAPTTPEADFRYRIYNADGTEVENCGNGARCFAVFVRDRKLTSKHLIKVETAGGPLSLHVHDDGQVTVNMGIPQLTPEAIPFLAPARATSYPLDLNGQTLQLGVLSMGNPHAVLRVNRVDTAEVERLGPLLETHPRFPNKANIGFLQVDSRTQGRLRVFERGVGETLACGTGACAAMVSGCLQGWFDSAVELQLLGGYLHLEWQGEGHPVMMTGPAKKVFEGQIYL</sequence>
<dbReference type="FunFam" id="3.10.310.10:FF:000001">
    <property type="entry name" value="Diaminopimelate epimerase"/>
    <property type="match status" value="1"/>
</dbReference>
<feature type="binding site" evidence="9">
    <location>
        <begin position="210"/>
        <end position="211"/>
    </location>
    <ligand>
        <name>substrate</name>
    </ligand>
</feature>
<feature type="active site" description="Proton acceptor" evidence="9">
    <location>
        <position position="219"/>
    </location>
</feature>
<dbReference type="InterPro" id="IPR001653">
    <property type="entry name" value="DAP_epimerase_DapF"/>
</dbReference>
<keyword evidence="6 9" id="KW-0457">Lysine biosynthesis</keyword>